<reference evidence="2 3" key="1">
    <citation type="submission" date="2020-03" db="EMBL/GenBank/DDBJ databases">
        <title>Genomic Encyclopedia of Type Strains, Phase III (KMG-III): the genomes of soil and plant-associated and newly described type strains.</title>
        <authorList>
            <person name="Whitman W."/>
        </authorList>
    </citation>
    <scope>NUCLEOTIDE SEQUENCE [LARGE SCALE GENOMIC DNA]</scope>
    <source>
        <strain evidence="2 3">CECT 8804</strain>
    </source>
</reference>
<evidence type="ECO:0000256" key="1">
    <source>
        <dbReference type="SAM" id="MobiDB-lite"/>
    </source>
</evidence>
<accession>A0ABX0TXH4</accession>
<dbReference type="PROSITE" id="PS51257">
    <property type="entry name" value="PROKAR_LIPOPROTEIN"/>
    <property type="match status" value="1"/>
</dbReference>
<comment type="caution">
    <text evidence="2">The sequence shown here is derived from an EMBL/GenBank/DDBJ whole genome shotgun (WGS) entry which is preliminary data.</text>
</comment>
<sequence>MKSRIGVAGVTLAGIVVACHSAPSGVVVTNEAQNEQLDAINATTPPGSGRKMLFATPTASGQQPGKDAPTMGQQMSAEPQPPK</sequence>
<protein>
    <recommendedName>
        <fullName evidence="4">Lipoprotein</fullName>
    </recommendedName>
</protein>
<name>A0ABX0TXH4_9SPHN</name>
<evidence type="ECO:0000313" key="3">
    <source>
        <dbReference type="Proteomes" id="UP000727456"/>
    </source>
</evidence>
<feature type="region of interest" description="Disordered" evidence="1">
    <location>
        <begin position="40"/>
        <end position="83"/>
    </location>
</feature>
<dbReference type="EMBL" id="JAAOZC010000004">
    <property type="protein sequence ID" value="NIJ08470.1"/>
    <property type="molecule type" value="Genomic_DNA"/>
</dbReference>
<evidence type="ECO:0008006" key="4">
    <source>
        <dbReference type="Google" id="ProtNLM"/>
    </source>
</evidence>
<keyword evidence="3" id="KW-1185">Reference proteome</keyword>
<organism evidence="2 3">
    <name type="scientific">Sphingomonas vulcanisoli</name>
    <dbReference type="NCBI Taxonomy" id="1658060"/>
    <lineage>
        <taxon>Bacteria</taxon>
        <taxon>Pseudomonadati</taxon>
        <taxon>Pseudomonadota</taxon>
        <taxon>Alphaproteobacteria</taxon>
        <taxon>Sphingomonadales</taxon>
        <taxon>Sphingomonadaceae</taxon>
        <taxon>Sphingomonas</taxon>
    </lineage>
</organism>
<dbReference type="RefSeq" id="WP_167073289.1">
    <property type="nucleotide sequence ID" value="NZ_JAAOZC010000004.1"/>
</dbReference>
<evidence type="ECO:0000313" key="2">
    <source>
        <dbReference type="EMBL" id="NIJ08470.1"/>
    </source>
</evidence>
<gene>
    <name evidence="2" type="ORF">FHS31_002087</name>
</gene>
<proteinExistence type="predicted"/>
<dbReference type="Proteomes" id="UP000727456">
    <property type="component" value="Unassembled WGS sequence"/>
</dbReference>